<dbReference type="Pfam" id="PF13560">
    <property type="entry name" value="HTH_31"/>
    <property type="match status" value="1"/>
</dbReference>
<dbReference type="Pfam" id="PF19054">
    <property type="entry name" value="DUF5753"/>
    <property type="match status" value="1"/>
</dbReference>
<dbReference type="InterPro" id="IPR010982">
    <property type="entry name" value="Lambda_DNA-bd_dom_sf"/>
</dbReference>
<proteinExistence type="predicted"/>
<comment type="caution">
    <text evidence="2">The sequence shown here is derived from an EMBL/GenBank/DDBJ whole genome shotgun (WGS) entry which is preliminary data.</text>
</comment>
<dbReference type="PROSITE" id="PS50943">
    <property type="entry name" value="HTH_CROC1"/>
    <property type="match status" value="1"/>
</dbReference>
<dbReference type="Proteomes" id="UP000253303">
    <property type="component" value="Unassembled WGS sequence"/>
</dbReference>
<dbReference type="OrthoDB" id="5177725at2"/>
<dbReference type="InterPro" id="IPR001387">
    <property type="entry name" value="Cro/C1-type_HTH"/>
</dbReference>
<dbReference type="CDD" id="cd00093">
    <property type="entry name" value="HTH_XRE"/>
    <property type="match status" value="1"/>
</dbReference>
<dbReference type="SUPFAM" id="SSF47413">
    <property type="entry name" value="lambda repressor-like DNA-binding domains"/>
    <property type="match status" value="1"/>
</dbReference>
<dbReference type="InterPro" id="IPR043917">
    <property type="entry name" value="DUF5753"/>
</dbReference>
<gene>
    <name evidence="2" type="ORF">DP939_28335</name>
</gene>
<feature type="domain" description="HTH cro/C1-type" evidence="1">
    <location>
        <begin position="47"/>
        <end position="103"/>
    </location>
</feature>
<name>A0A366LUV0_9ACTN</name>
<sequence length="311" mass="34868">MRRETCVIYPQRTACARYRPLRTERKSSVTETDHSPTVRLRRLGQELRRLREETGLTIRDAAAQLEWSAAKISRIESGHTKRVDAVNVKALCGIYGVTDQETIGGLVKLAREARQRGWWNAYRDLFPGAYVGLEAEASSIRNFELAIIPGLLQTPEYAAEIVRTAGVREPDEIERRVAARIKRQQLLSQANPPQFWAVIDEAALLRPPGSREAHETQLRRLLDTNPSRHVTIQVLPMSVGLHAGLGGSFVILDFAHTADRSVVFAETRTDGLYLEEPEELQSYNLAFQHLCASALSVDASIAYLSDLIDKL</sequence>
<organism evidence="2 3">
    <name type="scientific">Spongiactinospora rosea</name>
    <dbReference type="NCBI Taxonomy" id="2248750"/>
    <lineage>
        <taxon>Bacteria</taxon>
        <taxon>Bacillati</taxon>
        <taxon>Actinomycetota</taxon>
        <taxon>Actinomycetes</taxon>
        <taxon>Streptosporangiales</taxon>
        <taxon>Streptosporangiaceae</taxon>
        <taxon>Spongiactinospora</taxon>
    </lineage>
</organism>
<evidence type="ECO:0000259" key="1">
    <source>
        <dbReference type="PROSITE" id="PS50943"/>
    </source>
</evidence>
<dbReference type="SMART" id="SM00530">
    <property type="entry name" value="HTH_XRE"/>
    <property type="match status" value="1"/>
</dbReference>
<evidence type="ECO:0000313" key="2">
    <source>
        <dbReference type="EMBL" id="RBQ16962.1"/>
    </source>
</evidence>
<reference evidence="2 3" key="1">
    <citation type="submission" date="2018-06" db="EMBL/GenBank/DDBJ databases">
        <title>Sphaerisporangium craniellae sp. nov., isolated from a marine sponge in the South China Sea.</title>
        <authorList>
            <person name="Li L."/>
        </authorList>
    </citation>
    <scope>NUCLEOTIDE SEQUENCE [LARGE SCALE GENOMIC DNA]</scope>
    <source>
        <strain evidence="2 3">LHW63015</strain>
    </source>
</reference>
<dbReference type="GO" id="GO:0003677">
    <property type="term" value="F:DNA binding"/>
    <property type="evidence" value="ECO:0007669"/>
    <property type="project" value="InterPro"/>
</dbReference>
<protein>
    <submittedName>
        <fullName evidence="2">Transcriptional regulator</fullName>
    </submittedName>
</protein>
<dbReference type="AlphaFoldDB" id="A0A366LUV0"/>
<dbReference type="Gene3D" id="1.10.260.40">
    <property type="entry name" value="lambda repressor-like DNA-binding domains"/>
    <property type="match status" value="1"/>
</dbReference>
<keyword evidence="3" id="KW-1185">Reference proteome</keyword>
<accession>A0A366LUV0</accession>
<dbReference type="EMBL" id="QMEY01000014">
    <property type="protein sequence ID" value="RBQ16962.1"/>
    <property type="molecule type" value="Genomic_DNA"/>
</dbReference>
<evidence type="ECO:0000313" key="3">
    <source>
        <dbReference type="Proteomes" id="UP000253303"/>
    </source>
</evidence>